<dbReference type="GO" id="GO:0005886">
    <property type="term" value="C:plasma membrane"/>
    <property type="evidence" value="ECO:0007669"/>
    <property type="project" value="UniProtKB-SubCell"/>
</dbReference>
<evidence type="ECO:0000256" key="5">
    <source>
        <dbReference type="ARBA" id="ARBA00022989"/>
    </source>
</evidence>
<dbReference type="PROSITE" id="PS50262">
    <property type="entry name" value="G_PROTEIN_RECEP_F1_2"/>
    <property type="match status" value="1"/>
</dbReference>
<protein>
    <recommendedName>
        <fullName evidence="9">Olfactory receptor</fullName>
    </recommendedName>
</protein>
<feature type="transmembrane region" description="Helical" evidence="9">
    <location>
        <begin position="98"/>
        <end position="120"/>
    </location>
</feature>
<keyword evidence="4 9" id="KW-0552">Olfaction</keyword>
<organism evidence="11 12">
    <name type="scientific">Microcaecilia unicolor</name>
    <dbReference type="NCBI Taxonomy" id="1415580"/>
    <lineage>
        <taxon>Eukaryota</taxon>
        <taxon>Metazoa</taxon>
        <taxon>Chordata</taxon>
        <taxon>Craniata</taxon>
        <taxon>Vertebrata</taxon>
        <taxon>Euteleostomi</taxon>
        <taxon>Amphibia</taxon>
        <taxon>Gymnophiona</taxon>
        <taxon>Siphonopidae</taxon>
        <taxon>Microcaecilia</taxon>
    </lineage>
</organism>
<dbReference type="PROSITE" id="PS00237">
    <property type="entry name" value="G_PROTEIN_RECEP_F1_1"/>
    <property type="match status" value="1"/>
</dbReference>
<comment type="similarity">
    <text evidence="8">Belongs to the G-protein coupled receptor 1 family.</text>
</comment>
<dbReference type="Proteomes" id="UP000515156">
    <property type="component" value="Chromosome 2"/>
</dbReference>
<evidence type="ECO:0000313" key="12">
    <source>
        <dbReference type="RefSeq" id="XP_030049761.1"/>
    </source>
</evidence>
<dbReference type="OrthoDB" id="9615015at2759"/>
<dbReference type="GO" id="GO:0004984">
    <property type="term" value="F:olfactory receptor activity"/>
    <property type="evidence" value="ECO:0007669"/>
    <property type="project" value="InterPro"/>
</dbReference>
<evidence type="ECO:0000256" key="7">
    <source>
        <dbReference type="ARBA" id="ARBA00023224"/>
    </source>
</evidence>
<feature type="domain" description="G-protein coupled receptors family 1 profile" evidence="10">
    <location>
        <begin position="41"/>
        <end position="290"/>
    </location>
</feature>
<dbReference type="PANTHER" id="PTHR48001">
    <property type="entry name" value="OLFACTORY RECEPTOR"/>
    <property type="match status" value="1"/>
</dbReference>
<keyword evidence="8" id="KW-0297">G-protein coupled receptor</keyword>
<proteinExistence type="inferred from homology"/>
<evidence type="ECO:0000256" key="6">
    <source>
        <dbReference type="ARBA" id="ARBA00023136"/>
    </source>
</evidence>
<dbReference type="GO" id="GO:0004930">
    <property type="term" value="F:G protein-coupled receptor activity"/>
    <property type="evidence" value="ECO:0007669"/>
    <property type="project" value="UniProtKB-KW"/>
</dbReference>
<feature type="transmembrane region" description="Helical" evidence="9">
    <location>
        <begin position="272"/>
        <end position="292"/>
    </location>
</feature>
<evidence type="ECO:0000259" key="10">
    <source>
        <dbReference type="PROSITE" id="PS50262"/>
    </source>
</evidence>
<dbReference type="InterPro" id="IPR000725">
    <property type="entry name" value="Olfact_rcpt"/>
</dbReference>
<name>A0A6P7X8V9_9AMPH</name>
<feature type="transmembrane region" description="Helical" evidence="9">
    <location>
        <begin position="205"/>
        <end position="226"/>
    </location>
</feature>
<comment type="subcellular location">
    <subcellularLocation>
        <location evidence="1 9">Cell membrane</location>
        <topology evidence="1 9">Multi-pass membrane protein</topology>
    </subcellularLocation>
</comment>
<feature type="transmembrane region" description="Helical" evidence="9">
    <location>
        <begin position="141"/>
        <end position="162"/>
    </location>
</feature>
<dbReference type="KEGG" id="muo:115463426"/>
<keyword evidence="3 8" id="KW-0812">Transmembrane</keyword>
<feature type="transmembrane region" description="Helical" evidence="9">
    <location>
        <begin position="60"/>
        <end position="78"/>
    </location>
</feature>
<keyword evidence="9" id="KW-1003">Cell membrane</keyword>
<sequence length="307" mass="34570">MDRRNSTQVTEFLLLGLSNVPEHQMVLFGVFVIMYVFTVLGNSIIITVIRVEPQLHTPMYFFLSNLSFVDICLTSITVPKMLANILLGSKSISFVSCFVQIFLFHSVGNMDSFLLAIMAYDRYVAICDPLHYTTLINSKRCIQLVATSWLVVSLHAVLFAVMTSNLSYCGPNTIHHFFCDIPPLMKLSCSDTSTNELIVFIEGSLIVMGPCLFILASYAAILMALLKMHSVESRCKAFSTCASHLTVVTMFYGTVIFMYFRPSSVYSPDYDQMVSVMYSTVTPMLNPFIYSLRNKEVKGALFRAIRK</sequence>
<accession>A0A6P7X8V9</accession>
<dbReference type="GeneID" id="115463426"/>
<dbReference type="PRINTS" id="PR00245">
    <property type="entry name" value="OLFACTORYR"/>
</dbReference>
<gene>
    <name evidence="12" type="primary">LOC115463426</name>
</gene>
<dbReference type="Pfam" id="PF13853">
    <property type="entry name" value="7tm_4"/>
    <property type="match status" value="1"/>
</dbReference>
<dbReference type="Gene3D" id="1.20.1070.10">
    <property type="entry name" value="Rhodopsin 7-helix transmembrane proteins"/>
    <property type="match status" value="1"/>
</dbReference>
<dbReference type="FunFam" id="1.20.1070.10:FF:000001">
    <property type="entry name" value="Olfactory receptor"/>
    <property type="match status" value="1"/>
</dbReference>
<keyword evidence="11" id="KW-1185">Reference proteome</keyword>
<dbReference type="RefSeq" id="XP_030049761.1">
    <property type="nucleotide sequence ID" value="XM_030193901.1"/>
</dbReference>
<evidence type="ECO:0000256" key="3">
    <source>
        <dbReference type="ARBA" id="ARBA00022692"/>
    </source>
</evidence>
<evidence type="ECO:0000256" key="1">
    <source>
        <dbReference type="ARBA" id="ARBA00004651"/>
    </source>
</evidence>
<dbReference type="CDD" id="cd15235">
    <property type="entry name" value="7tmA_OR1A-like"/>
    <property type="match status" value="1"/>
</dbReference>
<evidence type="ECO:0000313" key="11">
    <source>
        <dbReference type="Proteomes" id="UP000515156"/>
    </source>
</evidence>
<feature type="transmembrane region" description="Helical" evidence="9">
    <location>
        <begin position="25"/>
        <end position="48"/>
    </location>
</feature>
<keyword evidence="7 8" id="KW-0807">Transducer</keyword>
<evidence type="ECO:0000256" key="9">
    <source>
        <dbReference type="RuleBase" id="RU363047"/>
    </source>
</evidence>
<dbReference type="AlphaFoldDB" id="A0A6P7X8V9"/>
<dbReference type="PRINTS" id="PR00237">
    <property type="entry name" value="GPCRRHODOPSN"/>
</dbReference>
<keyword evidence="8" id="KW-0675">Receptor</keyword>
<keyword evidence="2 9" id="KW-0716">Sensory transduction</keyword>
<dbReference type="InterPro" id="IPR017452">
    <property type="entry name" value="GPCR_Rhodpsn_7TM"/>
</dbReference>
<evidence type="ECO:0000256" key="2">
    <source>
        <dbReference type="ARBA" id="ARBA00022606"/>
    </source>
</evidence>
<keyword evidence="6 9" id="KW-0472">Membrane</keyword>
<evidence type="ECO:0000256" key="4">
    <source>
        <dbReference type="ARBA" id="ARBA00022725"/>
    </source>
</evidence>
<dbReference type="FunCoup" id="A0A6P7X8V9">
    <property type="interactions" value="480"/>
</dbReference>
<dbReference type="InterPro" id="IPR000276">
    <property type="entry name" value="GPCR_Rhodpsn"/>
</dbReference>
<reference evidence="12" key="1">
    <citation type="submission" date="2025-08" db="UniProtKB">
        <authorList>
            <consortium name="RefSeq"/>
        </authorList>
    </citation>
    <scope>IDENTIFICATION</scope>
</reference>
<dbReference type="SUPFAM" id="SSF81321">
    <property type="entry name" value="Family A G protein-coupled receptor-like"/>
    <property type="match status" value="1"/>
</dbReference>
<dbReference type="InParanoid" id="A0A6P7X8V9"/>
<evidence type="ECO:0000256" key="8">
    <source>
        <dbReference type="RuleBase" id="RU000688"/>
    </source>
</evidence>
<feature type="transmembrane region" description="Helical" evidence="9">
    <location>
        <begin position="238"/>
        <end position="260"/>
    </location>
</feature>
<keyword evidence="5 9" id="KW-1133">Transmembrane helix</keyword>